<reference evidence="1" key="2">
    <citation type="journal article" date="2015" name="Data Brief">
        <title>Shoot transcriptome of the giant reed, Arundo donax.</title>
        <authorList>
            <person name="Barrero R.A."/>
            <person name="Guerrero F.D."/>
            <person name="Moolhuijzen P."/>
            <person name="Goolsby J.A."/>
            <person name="Tidwell J."/>
            <person name="Bellgard S.E."/>
            <person name="Bellgard M.I."/>
        </authorList>
    </citation>
    <scope>NUCLEOTIDE SEQUENCE</scope>
    <source>
        <tissue evidence="1">Shoot tissue taken approximately 20 cm above the soil surface</tissue>
    </source>
</reference>
<accession>A0A0A9AR73</accession>
<dbReference type="AlphaFoldDB" id="A0A0A9AR73"/>
<reference evidence="1" key="1">
    <citation type="submission" date="2014-09" db="EMBL/GenBank/DDBJ databases">
        <authorList>
            <person name="Magalhaes I.L.F."/>
            <person name="Oliveira U."/>
            <person name="Santos F.R."/>
            <person name="Vidigal T.H.D.A."/>
            <person name="Brescovit A.D."/>
            <person name="Santos A.J."/>
        </authorList>
    </citation>
    <scope>NUCLEOTIDE SEQUENCE</scope>
    <source>
        <tissue evidence="1">Shoot tissue taken approximately 20 cm above the soil surface</tissue>
    </source>
</reference>
<organism evidence="1">
    <name type="scientific">Arundo donax</name>
    <name type="common">Giant reed</name>
    <name type="synonym">Donax arundinaceus</name>
    <dbReference type="NCBI Taxonomy" id="35708"/>
    <lineage>
        <taxon>Eukaryota</taxon>
        <taxon>Viridiplantae</taxon>
        <taxon>Streptophyta</taxon>
        <taxon>Embryophyta</taxon>
        <taxon>Tracheophyta</taxon>
        <taxon>Spermatophyta</taxon>
        <taxon>Magnoliopsida</taxon>
        <taxon>Liliopsida</taxon>
        <taxon>Poales</taxon>
        <taxon>Poaceae</taxon>
        <taxon>PACMAD clade</taxon>
        <taxon>Arundinoideae</taxon>
        <taxon>Arundineae</taxon>
        <taxon>Arundo</taxon>
    </lineage>
</organism>
<sequence>MKMAHIYRKKHLPWLVIHEEICR</sequence>
<proteinExistence type="predicted"/>
<dbReference type="EMBL" id="GBRH01245517">
    <property type="protein sequence ID" value="JAD52378.1"/>
    <property type="molecule type" value="Transcribed_RNA"/>
</dbReference>
<evidence type="ECO:0000313" key="1">
    <source>
        <dbReference type="EMBL" id="JAD52378.1"/>
    </source>
</evidence>
<protein>
    <submittedName>
        <fullName evidence="1">Uncharacterized protein</fullName>
    </submittedName>
</protein>
<name>A0A0A9AR73_ARUDO</name>